<dbReference type="Proteomes" id="UP000233419">
    <property type="component" value="Chromosome"/>
</dbReference>
<dbReference type="RefSeq" id="WP_027048162.1">
    <property type="nucleotide sequence ID" value="NZ_CP025257.1"/>
</dbReference>
<feature type="transmembrane region" description="Helical" evidence="1">
    <location>
        <begin position="258"/>
        <end position="275"/>
    </location>
</feature>
<keyword evidence="1" id="KW-1133">Transmembrane helix</keyword>
<evidence type="ECO:0000256" key="1">
    <source>
        <dbReference type="SAM" id="Phobius"/>
    </source>
</evidence>
<accession>A0A2K9BJM1</accession>
<evidence type="ECO:0000313" key="3">
    <source>
        <dbReference type="Proteomes" id="UP000233419"/>
    </source>
</evidence>
<name>A0A2K9BJM1_9MOLU</name>
<reference evidence="2 3" key="1">
    <citation type="submission" date="2017-12" db="EMBL/GenBank/DDBJ databases">
        <title>Mesoplasma syrphidae YJS, Complete Genome.</title>
        <authorList>
            <person name="Knight T.F."/>
            <person name="Citino T."/>
            <person name="Rubinstein R."/>
            <person name="Neuschaefer Z."/>
        </authorList>
    </citation>
    <scope>NUCLEOTIDE SEQUENCE [LARGE SCALE GENOMIC DNA]</scope>
    <source>
        <strain evidence="2 3">YJS</strain>
    </source>
</reference>
<sequence>MDFTYSEIKTSLVKFLTKVEKYKAINSKVTDGLVFLIHKNHEYGMIVISEHDFDLKANSEAMTISKKAKINDRHKIKMLKIIINNETPEVVKFADEVKVVTNQKNVKEILLEFFPNIGLVEFTKSKNGTVVEPIVEDEKANQETLSKFVAALKTNRVTTSWAILFLFVVTPIVLSLIAIFTASSSEAVELNQYSKTVTLIFGGTTYSLTILGGQWWRIFTYGLAPHSSNIILIMLFIFFIGSTIFLTTKITETRMGSYRMIAAFVPAYILTGFLASTTLPATITGGMLPILSIICGMLLMNTSGDRTITAKFSKLKSVWPLVLIIIFSFVMGDAQDFLVNGVAIVLGSAFSGLVKPKDKYNWTHGVMVAIIVGIFVTSLVFLLVDSYIPAMDMRVAITLKYYANHNIFGGIDGNNAISQRIGWRSILYYDAKNIIQIGRKPF</sequence>
<gene>
    <name evidence="2" type="ORF">CXP39_01540</name>
</gene>
<feature type="transmembrane region" description="Helical" evidence="1">
    <location>
        <begin position="312"/>
        <end position="331"/>
    </location>
</feature>
<dbReference type="EMBL" id="CP025257">
    <property type="protein sequence ID" value="AUF83481.1"/>
    <property type="molecule type" value="Genomic_DNA"/>
</dbReference>
<feature type="transmembrane region" description="Helical" evidence="1">
    <location>
        <begin position="196"/>
        <end position="216"/>
    </location>
</feature>
<evidence type="ECO:0000313" key="2">
    <source>
        <dbReference type="EMBL" id="AUF83481.1"/>
    </source>
</evidence>
<evidence type="ECO:0008006" key="4">
    <source>
        <dbReference type="Google" id="ProtNLM"/>
    </source>
</evidence>
<keyword evidence="3" id="KW-1185">Reference proteome</keyword>
<feature type="transmembrane region" description="Helical" evidence="1">
    <location>
        <begin position="228"/>
        <end position="246"/>
    </location>
</feature>
<dbReference type="OrthoDB" id="397343at2"/>
<keyword evidence="1" id="KW-0472">Membrane</keyword>
<protein>
    <recommendedName>
        <fullName evidence="4">Rhomboid family intramembrane serine protease</fullName>
    </recommendedName>
</protein>
<proteinExistence type="predicted"/>
<feature type="transmembrane region" description="Helical" evidence="1">
    <location>
        <begin position="161"/>
        <end position="184"/>
    </location>
</feature>
<feature type="transmembrane region" description="Helical" evidence="1">
    <location>
        <begin position="366"/>
        <end position="384"/>
    </location>
</feature>
<keyword evidence="1" id="KW-0812">Transmembrane</keyword>
<dbReference type="AlphaFoldDB" id="A0A2K9BJM1"/>
<dbReference type="KEGG" id="msyr:CXP39_01540"/>
<organism evidence="2 3">
    <name type="scientific">Mesoplasma syrphidae</name>
    <dbReference type="NCBI Taxonomy" id="225999"/>
    <lineage>
        <taxon>Bacteria</taxon>
        <taxon>Bacillati</taxon>
        <taxon>Mycoplasmatota</taxon>
        <taxon>Mollicutes</taxon>
        <taxon>Entomoplasmatales</taxon>
        <taxon>Entomoplasmataceae</taxon>
        <taxon>Mesoplasma</taxon>
    </lineage>
</organism>